<organism evidence="3 4">
    <name type="scientific">Noviherbaspirillum sedimenti</name>
    <dbReference type="NCBI Taxonomy" id="2320865"/>
    <lineage>
        <taxon>Bacteria</taxon>
        <taxon>Pseudomonadati</taxon>
        <taxon>Pseudomonadota</taxon>
        <taxon>Betaproteobacteria</taxon>
        <taxon>Burkholderiales</taxon>
        <taxon>Oxalobacteraceae</taxon>
        <taxon>Noviherbaspirillum</taxon>
    </lineage>
</organism>
<evidence type="ECO:0000313" key="3">
    <source>
        <dbReference type="EMBL" id="RJG04194.1"/>
    </source>
</evidence>
<name>A0A3A3G8R1_9BURK</name>
<protein>
    <recommendedName>
        <fullName evidence="5">CBS domain-containing protein</fullName>
    </recommendedName>
</protein>
<reference evidence="4" key="1">
    <citation type="submission" date="2018-09" db="EMBL/GenBank/DDBJ databases">
        <authorList>
            <person name="Zhu H."/>
        </authorList>
    </citation>
    <scope>NUCLEOTIDE SEQUENCE [LARGE SCALE GENOMIC DNA]</scope>
    <source>
        <strain evidence="4">K1S02-23</strain>
    </source>
</reference>
<feature type="domain" description="Protein-PII uridylyltransferase N-terminal" evidence="1">
    <location>
        <begin position="51"/>
        <end position="188"/>
    </location>
</feature>
<proteinExistence type="predicted"/>
<dbReference type="AlphaFoldDB" id="A0A3A3G8R1"/>
<dbReference type="Pfam" id="PF03445">
    <property type="entry name" value="DUF294"/>
    <property type="match status" value="1"/>
</dbReference>
<evidence type="ECO:0008006" key="5">
    <source>
        <dbReference type="Google" id="ProtNLM"/>
    </source>
</evidence>
<comment type="caution">
    <text evidence="3">The sequence shown here is derived from an EMBL/GenBank/DDBJ whole genome shotgun (WGS) entry which is preliminary data.</text>
</comment>
<gene>
    <name evidence="3" type="ORF">D3878_03315</name>
</gene>
<keyword evidence="4" id="KW-1185">Reference proteome</keyword>
<evidence type="ECO:0000259" key="1">
    <source>
        <dbReference type="Pfam" id="PF03445"/>
    </source>
</evidence>
<feature type="domain" description="DUF294" evidence="2">
    <location>
        <begin position="224"/>
        <end position="365"/>
    </location>
</feature>
<dbReference type="Gene3D" id="3.30.460.10">
    <property type="entry name" value="Beta Polymerase, domain 2"/>
    <property type="match status" value="1"/>
</dbReference>
<dbReference type="InterPro" id="IPR043519">
    <property type="entry name" value="NT_sf"/>
</dbReference>
<dbReference type="InterPro" id="IPR018821">
    <property type="entry name" value="DUF294_put_nucleoTrafse_sb-bd"/>
</dbReference>
<dbReference type="EMBL" id="QYUQ01000002">
    <property type="protein sequence ID" value="RJG04194.1"/>
    <property type="molecule type" value="Genomic_DNA"/>
</dbReference>
<dbReference type="Pfam" id="PF10335">
    <property type="entry name" value="DUF294_C"/>
    <property type="match status" value="1"/>
</dbReference>
<evidence type="ECO:0000259" key="2">
    <source>
        <dbReference type="Pfam" id="PF10335"/>
    </source>
</evidence>
<dbReference type="Proteomes" id="UP000266327">
    <property type="component" value="Unassembled WGS sequence"/>
</dbReference>
<sequence length="375" mass="41024">MEKIVNLDLDAAFGNNTAAARGFARDLDRVRLALAEANDSAAMQKVAAELRALARRALEMAPAEVLTRLISALNDALTRRVIALVCAQAQMSQLAPSDWCWIALGSEGRQEQTFVSDQDNGIIFADCDDPDARRAQLLPLALRINLMLADCGFALCRGNIMASNPQCCLSLHEWRGRFLAWMIEGDPQALLNATIFFDFRPLHGAAGLAHTLCAWLAANAADNPRFLLQMSENALRREAPLGLLRDFAVEKNGPFAGTIDLKLQAATLFVDAARVFCLACGSYASNTADRLRLAAQEQLLDASEAAAWIQAFYFIQRLRLTTQHASDVRGEDMHNHVDPARLAVADRRALLAALRQTRTLQQHLALAHPGSGREG</sequence>
<evidence type="ECO:0000313" key="4">
    <source>
        <dbReference type="Proteomes" id="UP000266327"/>
    </source>
</evidence>
<dbReference type="CDD" id="cd05401">
    <property type="entry name" value="NT_GlnE_GlnD_like"/>
    <property type="match status" value="1"/>
</dbReference>
<accession>A0A3A3G8R1</accession>
<dbReference type="InterPro" id="IPR005105">
    <property type="entry name" value="GlnD_Uridyltrans_N"/>
</dbReference>
<dbReference type="SUPFAM" id="SSF81301">
    <property type="entry name" value="Nucleotidyltransferase"/>
    <property type="match status" value="1"/>
</dbReference>
<dbReference type="OrthoDB" id="9808528at2"/>
<dbReference type="GO" id="GO:0008773">
    <property type="term" value="F:[protein-PII] uridylyltransferase activity"/>
    <property type="evidence" value="ECO:0007669"/>
    <property type="project" value="InterPro"/>
</dbReference>
<dbReference type="RefSeq" id="WP_119784187.1">
    <property type="nucleotide sequence ID" value="NZ_QYUQ01000002.1"/>
</dbReference>